<dbReference type="RefSeq" id="WP_254417605.1">
    <property type="nucleotide sequence ID" value="NZ_BAAAJB010000077.1"/>
</dbReference>
<dbReference type="InterPro" id="IPR039425">
    <property type="entry name" value="RNA_pol_sigma-70-like"/>
</dbReference>
<proteinExistence type="predicted"/>
<dbReference type="InterPro" id="IPR013325">
    <property type="entry name" value="RNA_pol_sigma_r2"/>
</dbReference>
<gene>
    <name evidence="6" type="ORF">NE857_22825</name>
</gene>
<evidence type="ECO:0000313" key="6">
    <source>
        <dbReference type="EMBL" id="USY18144.1"/>
    </source>
</evidence>
<feature type="domain" description="RNA polymerase sigma-70 region 2" evidence="5">
    <location>
        <begin position="31"/>
        <end position="95"/>
    </location>
</feature>
<dbReference type="SUPFAM" id="SSF88946">
    <property type="entry name" value="Sigma2 domain of RNA polymerase sigma factors"/>
    <property type="match status" value="1"/>
</dbReference>
<protein>
    <recommendedName>
        <fullName evidence="5">RNA polymerase sigma-70 region 2 domain-containing protein</fullName>
    </recommendedName>
</protein>
<evidence type="ECO:0000256" key="1">
    <source>
        <dbReference type="ARBA" id="ARBA00023015"/>
    </source>
</evidence>
<keyword evidence="7" id="KW-1185">Reference proteome</keyword>
<dbReference type="PANTHER" id="PTHR43133:SF66">
    <property type="entry name" value="ECF RNA POLYMERASE SIGMA FACTOR SIGK"/>
    <property type="match status" value="1"/>
</dbReference>
<dbReference type="Gene3D" id="1.10.1740.10">
    <property type="match status" value="1"/>
</dbReference>
<dbReference type="EMBL" id="CP099837">
    <property type="protein sequence ID" value="USY18144.1"/>
    <property type="molecule type" value="Genomic_DNA"/>
</dbReference>
<feature type="region of interest" description="Disordered" evidence="4">
    <location>
        <begin position="172"/>
        <end position="196"/>
    </location>
</feature>
<reference evidence="6" key="1">
    <citation type="submission" date="2022-06" db="EMBL/GenBank/DDBJ databases">
        <authorList>
            <person name="Ping M."/>
        </authorList>
    </citation>
    <scope>NUCLEOTIDE SEQUENCE</scope>
    <source>
        <strain evidence="6">JCM11759T</strain>
    </source>
</reference>
<evidence type="ECO:0000256" key="4">
    <source>
        <dbReference type="SAM" id="MobiDB-lite"/>
    </source>
</evidence>
<evidence type="ECO:0000259" key="5">
    <source>
        <dbReference type="Pfam" id="PF04542"/>
    </source>
</evidence>
<evidence type="ECO:0000256" key="3">
    <source>
        <dbReference type="ARBA" id="ARBA00023163"/>
    </source>
</evidence>
<keyword evidence="3" id="KW-0804">Transcription</keyword>
<evidence type="ECO:0000256" key="2">
    <source>
        <dbReference type="ARBA" id="ARBA00023082"/>
    </source>
</evidence>
<dbReference type="InterPro" id="IPR007627">
    <property type="entry name" value="RNA_pol_sigma70_r2"/>
</dbReference>
<sequence length="196" mass="20764">MSTPDQRFRIAAADDMLARVGLGDERAFAALYDRGASLVHGLVRSILHDPALAEEFTGHVWVQVWHRAGGYAPEQGSAMAWILSLAHRLSAERVRTDPERVSGPRPAPAATPFQAVLLVYYRGLTLTQVGSALGVSRPEAAALIHAGLLNLRARPGLVGPNAATAHRTVLAPRTRAAHTPAPDPPVARAEEAGSGV</sequence>
<keyword evidence="2" id="KW-0731">Sigma factor</keyword>
<accession>A0ABY5D4K5</accession>
<dbReference type="Pfam" id="PF04542">
    <property type="entry name" value="Sigma70_r2"/>
    <property type="match status" value="1"/>
</dbReference>
<dbReference type="Proteomes" id="UP001055940">
    <property type="component" value="Chromosome"/>
</dbReference>
<dbReference type="PANTHER" id="PTHR43133">
    <property type="entry name" value="RNA POLYMERASE ECF-TYPE SIGMA FACTO"/>
    <property type="match status" value="1"/>
</dbReference>
<name>A0ABY5D4K5_9ACTN</name>
<evidence type="ECO:0000313" key="7">
    <source>
        <dbReference type="Proteomes" id="UP001055940"/>
    </source>
</evidence>
<organism evidence="6 7">
    <name type="scientific">Nocardiopsis exhalans</name>
    <dbReference type="NCBI Taxonomy" id="163604"/>
    <lineage>
        <taxon>Bacteria</taxon>
        <taxon>Bacillati</taxon>
        <taxon>Actinomycetota</taxon>
        <taxon>Actinomycetes</taxon>
        <taxon>Streptosporangiales</taxon>
        <taxon>Nocardiopsidaceae</taxon>
        <taxon>Nocardiopsis</taxon>
    </lineage>
</organism>
<keyword evidence="1" id="KW-0805">Transcription regulation</keyword>